<dbReference type="Gene3D" id="3.40.50.720">
    <property type="entry name" value="NAD(P)-binding Rossmann-like Domain"/>
    <property type="match status" value="1"/>
</dbReference>
<dbReference type="AlphaFoldDB" id="X1QB39"/>
<dbReference type="GO" id="GO:0044877">
    <property type="term" value="F:protein-containing complex binding"/>
    <property type="evidence" value="ECO:0007669"/>
    <property type="project" value="TreeGrafter"/>
</dbReference>
<dbReference type="PANTHER" id="PTHR12126">
    <property type="entry name" value="NADH-UBIQUINONE OXIDOREDUCTASE 39 KDA SUBUNIT-RELATED"/>
    <property type="match status" value="1"/>
</dbReference>
<feature type="non-terminal residue" evidence="1">
    <location>
        <position position="1"/>
    </location>
</feature>
<dbReference type="InterPro" id="IPR036291">
    <property type="entry name" value="NAD(P)-bd_dom_sf"/>
</dbReference>
<sequence>GVRRIVHISITNPSEKSSLPYFRGKALVEKAITHSKLSYAIVRPTVIFGAEGILINNIAWFLRRFPIFAVFGSGRYRIQPVFVEDVAEIAISAGHKDDNIVMDAVGPEIYTFDELVRLIADKVHSRAKIVHVRPGLALFLARLIGYAVRDVVITKDEIEGLMSNFLVSEGHPTGQMCLSKWLDQNADTVGAKYASGLERHYH</sequence>
<dbReference type="PANTHER" id="PTHR12126:SF11">
    <property type="entry name" value="NADH DEHYDROGENASE [UBIQUINONE] 1 ALPHA SUBCOMPLEX SUBUNIT 9, MITOCHONDRIAL"/>
    <property type="match status" value="1"/>
</dbReference>
<proteinExistence type="predicted"/>
<accession>X1QB39</accession>
<evidence type="ECO:0008006" key="2">
    <source>
        <dbReference type="Google" id="ProtNLM"/>
    </source>
</evidence>
<organism evidence="1">
    <name type="scientific">marine sediment metagenome</name>
    <dbReference type="NCBI Taxonomy" id="412755"/>
    <lineage>
        <taxon>unclassified sequences</taxon>
        <taxon>metagenomes</taxon>
        <taxon>ecological metagenomes</taxon>
    </lineage>
</organism>
<comment type="caution">
    <text evidence="1">The sequence shown here is derived from an EMBL/GenBank/DDBJ whole genome shotgun (WGS) entry which is preliminary data.</text>
</comment>
<dbReference type="SUPFAM" id="SSF51735">
    <property type="entry name" value="NAD(P)-binding Rossmann-fold domains"/>
    <property type="match status" value="1"/>
</dbReference>
<dbReference type="EMBL" id="BARV01033605">
    <property type="protein sequence ID" value="GAI52001.1"/>
    <property type="molecule type" value="Genomic_DNA"/>
</dbReference>
<evidence type="ECO:0000313" key="1">
    <source>
        <dbReference type="EMBL" id="GAI52001.1"/>
    </source>
</evidence>
<gene>
    <name evidence="1" type="ORF">S06H3_52793</name>
</gene>
<reference evidence="1" key="1">
    <citation type="journal article" date="2014" name="Front. Microbiol.">
        <title>High frequency of phylogenetically diverse reductive dehalogenase-homologous genes in deep subseafloor sedimentary metagenomes.</title>
        <authorList>
            <person name="Kawai M."/>
            <person name="Futagami T."/>
            <person name="Toyoda A."/>
            <person name="Takaki Y."/>
            <person name="Nishi S."/>
            <person name="Hori S."/>
            <person name="Arai W."/>
            <person name="Tsubouchi T."/>
            <person name="Morono Y."/>
            <person name="Uchiyama I."/>
            <person name="Ito T."/>
            <person name="Fujiyama A."/>
            <person name="Inagaki F."/>
            <person name="Takami H."/>
        </authorList>
    </citation>
    <scope>NUCLEOTIDE SEQUENCE</scope>
    <source>
        <strain evidence="1">Expedition CK06-06</strain>
    </source>
</reference>
<name>X1QB39_9ZZZZ</name>
<dbReference type="InterPro" id="IPR051207">
    <property type="entry name" value="ComplexI_NDUFA9_subunit"/>
</dbReference>
<protein>
    <recommendedName>
        <fullName evidence="2">NAD-dependent epimerase/dehydratase domain-containing protein</fullName>
    </recommendedName>
</protein>